<dbReference type="InterPro" id="IPR058601">
    <property type="entry name" value="Phage_phiTE_015-like"/>
</dbReference>
<sequence length="73" mass="8331">MNSQELFEKWYSGRRLNMTYSAALEVWEASRASIEIELPTGGYYCGYGCEHMMESRDVREAITEAGLKIKGES</sequence>
<dbReference type="Proteomes" id="UP000502005">
    <property type="component" value="Chromosome"/>
</dbReference>
<evidence type="ECO:0000313" key="2">
    <source>
        <dbReference type="Proteomes" id="UP000502005"/>
    </source>
</evidence>
<organism evidence="1 2">
    <name type="scientific">Pantoea cypripedii</name>
    <name type="common">Pectobacterium cypripedii</name>
    <name type="synonym">Erwinia cypripedii</name>
    <dbReference type="NCBI Taxonomy" id="55209"/>
    <lineage>
        <taxon>Bacteria</taxon>
        <taxon>Pseudomonadati</taxon>
        <taxon>Pseudomonadota</taxon>
        <taxon>Gammaproteobacteria</taxon>
        <taxon>Enterobacterales</taxon>
        <taxon>Erwiniaceae</taxon>
        <taxon>Pantoea</taxon>
    </lineage>
</organism>
<accession>A0A6B9G6A0</accession>
<dbReference type="Pfam" id="PF26207">
    <property type="entry name" value="Phage_phiTE_015"/>
    <property type="match status" value="1"/>
</dbReference>
<evidence type="ECO:0000313" key="1">
    <source>
        <dbReference type="EMBL" id="QGY29787.1"/>
    </source>
</evidence>
<proteinExistence type="predicted"/>
<reference evidence="1 2" key="1">
    <citation type="submission" date="2017-11" db="EMBL/GenBank/DDBJ databases">
        <title>Genome sequence of Pantoea cypripedii NE1.</title>
        <authorList>
            <person name="Nascimento F.X."/>
        </authorList>
    </citation>
    <scope>NUCLEOTIDE SEQUENCE [LARGE SCALE GENOMIC DNA]</scope>
    <source>
        <strain evidence="1 2">NE1</strain>
    </source>
</reference>
<dbReference type="EMBL" id="CP024768">
    <property type="protein sequence ID" value="QGY29787.1"/>
    <property type="molecule type" value="Genomic_DNA"/>
</dbReference>
<name>A0A6B9G6A0_PANCY</name>
<dbReference type="AlphaFoldDB" id="A0A6B9G6A0"/>
<gene>
    <name evidence="1" type="ORF">CUN67_12955</name>
</gene>
<protein>
    <submittedName>
        <fullName evidence="1">Uncharacterized protein</fullName>
    </submittedName>
</protein>